<name>A0A558B2Y4_9GAMM</name>
<proteinExistence type="predicted"/>
<dbReference type="RefSeq" id="WP_273135019.1">
    <property type="nucleotide sequence ID" value="NZ_VMRX01000051.1"/>
</dbReference>
<keyword evidence="1" id="KW-0175">Coiled coil</keyword>
<evidence type="ECO:0000313" key="4">
    <source>
        <dbReference type="Proteomes" id="UP000319142"/>
    </source>
</evidence>
<keyword evidence="2" id="KW-0472">Membrane</keyword>
<evidence type="ECO:0000256" key="1">
    <source>
        <dbReference type="SAM" id="Coils"/>
    </source>
</evidence>
<dbReference type="GO" id="GO:0004713">
    <property type="term" value="F:protein tyrosine kinase activity"/>
    <property type="evidence" value="ECO:0007669"/>
    <property type="project" value="TreeGrafter"/>
</dbReference>
<dbReference type="PANTHER" id="PTHR32309:SF13">
    <property type="entry name" value="FERRIC ENTEROBACTIN TRANSPORT PROTEIN FEPE"/>
    <property type="match status" value="1"/>
</dbReference>
<dbReference type="Proteomes" id="UP000319142">
    <property type="component" value="Unassembled WGS sequence"/>
</dbReference>
<organism evidence="3 4">
    <name type="scientific">Marinobacter vinifirmus</name>
    <dbReference type="NCBI Taxonomy" id="355591"/>
    <lineage>
        <taxon>Bacteria</taxon>
        <taxon>Pseudomonadati</taxon>
        <taxon>Pseudomonadota</taxon>
        <taxon>Gammaproteobacteria</taxon>
        <taxon>Pseudomonadales</taxon>
        <taxon>Marinobacteraceae</taxon>
        <taxon>Marinobacter</taxon>
    </lineage>
</organism>
<sequence length="361" mass="40761">MIRFLKRNPFWAIAAIATVLAAIYWAMLATDRYVSRAHIVLQTPEIVPTGLNVSSLLAGTSGSGDLLLLKDHLESVAMLRKLQEKLDLRSHYAQGSIDWLSRMDSEDLPIEKFHDYIKSRITITFDDYASLLQIEVQAYNPEMAQAITQALLDEGEKHMNLMGQRLAEEQLDFIETQVTELEQRLFKARDALLAYQNEYGLVAPTQTVEAIFATVSRLEGELAVLRARISAQSTYQSDNSPELRRLKAEATALENQIELEKRKLAQENGNALNEVSSEYETLELKAKFALELYSTALTTLETTRVEAARKLKQVSILEYPTLAEYATRPDRTYNITVFAIFAVLFAAIAQLVVTVVRDHKD</sequence>
<dbReference type="EMBL" id="VMRX01000051">
    <property type="protein sequence ID" value="TVT30869.1"/>
    <property type="molecule type" value="Genomic_DNA"/>
</dbReference>
<evidence type="ECO:0000313" key="3">
    <source>
        <dbReference type="EMBL" id="TVT30869.1"/>
    </source>
</evidence>
<protein>
    <submittedName>
        <fullName evidence="3">Chain-length determining protein</fullName>
    </submittedName>
</protein>
<reference evidence="3 4" key="1">
    <citation type="submission" date="2019-07" db="EMBL/GenBank/DDBJ databases">
        <title>The pathways for chlorine oxyanion respiration interact through the shared metabolite chlorate.</title>
        <authorList>
            <person name="Barnum T.P."/>
            <person name="Cheng Y."/>
            <person name="Hill K.A."/>
            <person name="Lucas L.N."/>
            <person name="Carlson H.K."/>
            <person name="Coates J.D."/>
        </authorList>
    </citation>
    <scope>NUCLEOTIDE SEQUENCE [LARGE SCALE GENOMIC DNA]</scope>
    <source>
        <strain evidence="3">UCB</strain>
    </source>
</reference>
<dbReference type="AlphaFoldDB" id="A0A558B2Y4"/>
<evidence type="ECO:0000256" key="2">
    <source>
        <dbReference type="SAM" id="Phobius"/>
    </source>
</evidence>
<feature type="transmembrane region" description="Helical" evidence="2">
    <location>
        <begin position="335"/>
        <end position="356"/>
    </location>
</feature>
<feature type="coiled-coil region" evidence="1">
    <location>
        <begin position="243"/>
        <end position="292"/>
    </location>
</feature>
<keyword evidence="2" id="KW-0812">Transmembrane</keyword>
<gene>
    <name evidence="3" type="ORF">FHK81_16125</name>
</gene>
<comment type="caution">
    <text evidence="3">The sequence shown here is derived from an EMBL/GenBank/DDBJ whole genome shotgun (WGS) entry which is preliminary data.</text>
</comment>
<dbReference type="InterPro" id="IPR050445">
    <property type="entry name" value="Bact_polysacc_biosynth/exp"/>
</dbReference>
<dbReference type="GO" id="GO:0005886">
    <property type="term" value="C:plasma membrane"/>
    <property type="evidence" value="ECO:0007669"/>
    <property type="project" value="TreeGrafter"/>
</dbReference>
<keyword evidence="2" id="KW-1133">Transmembrane helix</keyword>
<dbReference type="PANTHER" id="PTHR32309">
    <property type="entry name" value="TYROSINE-PROTEIN KINASE"/>
    <property type="match status" value="1"/>
</dbReference>
<feature type="coiled-coil region" evidence="1">
    <location>
        <begin position="164"/>
        <end position="198"/>
    </location>
</feature>
<accession>A0A558B2Y4</accession>